<evidence type="ECO:0000313" key="3">
    <source>
        <dbReference type="Proteomes" id="UP000290288"/>
    </source>
</evidence>
<feature type="compositionally biased region" description="Basic and acidic residues" evidence="1">
    <location>
        <begin position="60"/>
        <end position="76"/>
    </location>
</feature>
<proteinExistence type="predicted"/>
<evidence type="ECO:0000256" key="1">
    <source>
        <dbReference type="SAM" id="MobiDB-lite"/>
    </source>
</evidence>
<keyword evidence="3" id="KW-1185">Reference proteome</keyword>
<dbReference type="AlphaFoldDB" id="A0A4V1Q1F3"/>
<name>A0A4V1Q1F3_9AGAR</name>
<dbReference type="EMBL" id="SDEE01001963">
    <property type="protein sequence ID" value="RXW11388.1"/>
    <property type="molecule type" value="Genomic_DNA"/>
</dbReference>
<feature type="compositionally biased region" description="Low complexity" evidence="1">
    <location>
        <begin position="21"/>
        <end position="52"/>
    </location>
</feature>
<sequence length="76" mass="8244">MSFFKKLTEHLDDIQNRITESINNQQQSGQNSNDNQNNSNSAADGVLGNLNGALGGGKQGEAKEGAYSHRFGPERH</sequence>
<reference evidence="2 3" key="1">
    <citation type="submission" date="2019-01" db="EMBL/GenBank/DDBJ databases">
        <title>Draft genome sequence of Psathyrella aberdarensis IHI B618.</title>
        <authorList>
            <person name="Buettner E."/>
            <person name="Kellner H."/>
        </authorList>
    </citation>
    <scope>NUCLEOTIDE SEQUENCE [LARGE SCALE GENOMIC DNA]</scope>
    <source>
        <strain evidence="2 3">IHI B618</strain>
    </source>
</reference>
<comment type="caution">
    <text evidence="2">The sequence shown here is derived from an EMBL/GenBank/DDBJ whole genome shotgun (WGS) entry which is preliminary data.</text>
</comment>
<protein>
    <submittedName>
        <fullName evidence="2">Uncharacterized protein</fullName>
    </submittedName>
</protein>
<organism evidence="2 3">
    <name type="scientific">Candolleomyces aberdarensis</name>
    <dbReference type="NCBI Taxonomy" id="2316362"/>
    <lineage>
        <taxon>Eukaryota</taxon>
        <taxon>Fungi</taxon>
        <taxon>Dikarya</taxon>
        <taxon>Basidiomycota</taxon>
        <taxon>Agaricomycotina</taxon>
        <taxon>Agaricomycetes</taxon>
        <taxon>Agaricomycetidae</taxon>
        <taxon>Agaricales</taxon>
        <taxon>Agaricineae</taxon>
        <taxon>Psathyrellaceae</taxon>
        <taxon>Candolleomyces</taxon>
    </lineage>
</organism>
<gene>
    <name evidence="2" type="ORF">EST38_g14467</name>
</gene>
<feature type="region of interest" description="Disordered" evidence="1">
    <location>
        <begin position="21"/>
        <end position="76"/>
    </location>
</feature>
<accession>A0A4V1Q1F3</accession>
<evidence type="ECO:0000313" key="2">
    <source>
        <dbReference type="EMBL" id="RXW11388.1"/>
    </source>
</evidence>
<dbReference type="Proteomes" id="UP000290288">
    <property type="component" value="Unassembled WGS sequence"/>
</dbReference>